<name>A0A7W8X888_9HYPH</name>
<gene>
    <name evidence="1" type="ORF">GGD55_002613</name>
</gene>
<dbReference type="InterPro" id="IPR036692">
    <property type="entry name" value="Shew3726-like_sf"/>
</dbReference>
<reference evidence="1 2" key="1">
    <citation type="submission" date="2020-08" db="EMBL/GenBank/DDBJ databases">
        <title>Genomic Encyclopedia of Type Strains, Phase IV (KMG-V): Genome sequencing to study the core and pangenomes of soil and plant-associated prokaryotes.</title>
        <authorList>
            <person name="Whitman W."/>
        </authorList>
    </citation>
    <scope>NUCLEOTIDE SEQUENCE [LARGE SCALE GENOMIC DNA]</scope>
    <source>
        <strain evidence="1 2">SEMIA 4084</strain>
    </source>
</reference>
<dbReference type="RefSeq" id="WP_018324964.1">
    <property type="nucleotide sequence ID" value="NZ_JACHBK010000005.1"/>
</dbReference>
<organism evidence="1 2">
    <name type="scientific">Rhizobium giardinii</name>
    <dbReference type="NCBI Taxonomy" id="56731"/>
    <lineage>
        <taxon>Bacteria</taxon>
        <taxon>Pseudomonadati</taxon>
        <taxon>Pseudomonadota</taxon>
        <taxon>Alphaproteobacteria</taxon>
        <taxon>Hyphomicrobiales</taxon>
        <taxon>Rhizobiaceae</taxon>
        <taxon>Rhizobium/Agrobacterium group</taxon>
        <taxon>Rhizobium</taxon>
    </lineage>
</organism>
<keyword evidence="2" id="KW-1185">Reference proteome</keyword>
<proteinExistence type="predicted"/>
<accession>A0A7W8X888</accession>
<dbReference type="Proteomes" id="UP000585507">
    <property type="component" value="Unassembled WGS sequence"/>
</dbReference>
<evidence type="ECO:0000313" key="2">
    <source>
        <dbReference type="Proteomes" id="UP000585507"/>
    </source>
</evidence>
<dbReference type="Pfam" id="PF07369">
    <property type="entry name" value="DUF1488"/>
    <property type="match status" value="1"/>
</dbReference>
<dbReference type="AlphaFoldDB" id="A0A7W8X888"/>
<comment type="caution">
    <text evidence="1">The sequence shown here is derived from an EMBL/GenBank/DDBJ whole genome shotgun (WGS) entry which is preliminary data.</text>
</comment>
<dbReference type="InterPro" id="IPR009962">
    <property type="entry name" value="DUF1488"/>
</dbReference>
<dbReference type="SUPFAM" id="SSF160272">
    <property type="entry name" value="Shew3726-like"/>
    <property type="match status" value="1"/>
</dbReference>
<dbReference type="EMBL" id="JACHBK010000005">
    <property type="protein sequence ID" value="MBB5535909.1"/>
    <property type="molecule type" value="Genomic_DNA"/>
</dbReference>
<evidence type="ECO:0000313" key="1">
    <source>
        <dbReference type="EMBL" id="MBB5535909.1"/>
    </source>
</evidence>
<evidence type="ECO:0008006" key="3">
    <source>
        <dbReference type="Google" id="ProtNLM"/>
    </source>
</evidence>
<protein>
    <recommendedName>
        <fullName evidence="3">DUF1488 domain-containing protein</fullName>
    </recommendedName>
</protein>
<sequence length="88" mass="10059">MTLSFPNKARSYDETHRRVRFTGYDGMFEVKCFVTVDVLARGMALRTRGEREYLEAFDKMRAIIVDAATRAYNSNPQDAVVLDVSNFG</sequence>